<organism evidence="1 2">
    <name type="scientific">Gimesia alba</name>
    <dbReference type="NCBI Taxonomy" id="2527973"/>
    <lineage>
        <taxon>Bacteria</taxon>
        <taxon>Pseudomonadati</taxon>
        <taxon>Planctomycetota</taxon>
        <taxon>Planctomycetia</taxon>
        <taxon>Planctomycetales</taxon>
        <taxon>Planctomycetaceae</taxon>
        <taxon>Gimesia</taxon>
    </lineage>
</organism>
<protein>
    <recommendedName>
        <fullName evidence="3">DUF2958 domain-containing protein</fullName>
    </recommendedName>
</protein>
<dbReference type="KEGG" id="gaz:Pan241w_26380"/>
<evidence type="ECO:0000313" key="2">
    <source>
        <dbReference type="Proteomes" id="UP000317171"/>
    </source>
</evidence>
<dbReference type="Pfam" id="PF11171">
    <property type="entry name" value="DUF2958"/>
    <property type="match status" value="1"/>
</dbReference>
<dbReference type="EMBL" id="CP036269">
    <property type="protein sequence ID" value="QDT42553.1"/>
    <property type="molecule type" value="Genomic_DNA"/>
</dbReference>
<dbReference type="InterPro" id="IPR021341">
    <property type="entry name" value="DUF2958"/>
</dbReference>
<dbReference type="RefSeq" id="WP_145215990.1">
    <property type="nucleotide sequence ID" value="NZ_CP036269.1"/>
</dbReference>
<evidence type="ECO:0008006" key="3">
    <source>
        <dbReference type="Google" id="ProtNLM"/>
    </source>
</evidence>
<evidence type="ECO:0000313" key="1">
    <source>
        <dbReference type="EMBL" id="QDT42553.1"/>
    </source>
</evidence>
<dbReference type="OrthoDB" id="353419at2"/>
<sequence length="110" mass="12934">MWNHESPEYYASKLPKLYETESVSPQDKIIHEHLFIGNCDWFAAEFGLEEQLFFGYAILNGDYQMAEWGYFSLPELESINVNGFEVDRDLFWKPKKASEIEQICLGEGWK</sequence>
<gene>
    <name evidence="1" type="ORF">Pan241w_26380</name>
</gene>
<proteinExistence type="predicted"/>
<accession>A0A517RFA0</accession>
<dbReference type="Proteomes" id="UP000317171">
    <property type="component" value="Chromosome"/>
</dbReference>
<name>A0A517RFA0_9PLAN</name>
<keyword evidence="2" id="KW-1185">Reference proteome</keyword>
<reference evidence="1 2" key="1">
    <citation type="submission" date="2019-02" db="EMBL/GenBank/DDBJ databases">
        <title>Deep-cultivation of Planctomycetes and their phenomic and genomic characterization uncovers novel biology.</title>
        <authorList>
            <person name="Wiegand S."/>
            <person name="Jogler M."/>
            <person name="Boedeker C."/>
            <person name="Pinto D."/>
            <person name="Vollmers J."/>
            <person name="Rivas-Marin E."/>
            <person name="Kohn T."/>
            <person name="Peeters S.H."/>
            <person name="Heuer A."/>
            <person name="Rast P."/>
            <person name="Oberbeckmann S."/>
            <person name="Bunk B."/>
            <person name="Jeske O."/>
            <person name="Meyerdierks A."/>
            <person name="Storesund J.E."/>
            <person name="Kallscheuer N."/>
            <person name="Luecker S."/>
            <person name="Lage O.M."/>
            <person name="Pohl T."/>
            <person name="Merkel B.J."/>
            <person name="Hornburger P."/>
            <person name="Mueller R.-W."/>
            <person name="Bruemmer F."/>
            <person name="Labrenz M."/>
            <person name="Spormann A.M."/>
            <person name="Op den Camp H."/>
            <person name="Overmann J."/>
            <person name="Amann R."/>
            <person name="Jetten M.S.M."/>
            <person name="Mascher T."/>
            <person name="Medema M.H."/>
            <person name="Devos D.P."/>
            <person name="Kaster A.-K."/>
            <person name="Ovreas L."/>
            <person name="Rohde M."/>
            <person name="Galperin M.Y."/>
            <person name="Jogler C."/>
        </authorList>
    </citation>
    <scope>NUCLEOTIDE SEQUENCE [LARGE SCALE GENOMIC DNA]</scope>
    <source>
        <strain evidence="1 2">Pan241w</strain>
    </source>
</reference>
<dbReference type="AlphaFoldDB" id="A0A517RFA0"/>